<accession>G7VBZ3</accession>
<reference evidence="1 2" key="1">
    <citation type="journal article" date="2012" name="J. Bacteriol.">
        <title>Complete genome sequence of strain 1860, a crenarchaeon of the genus pyrobaculum able to grow with various electron acceptors.</title>
        <authorList>
            <person name="Mardanov A.V."/>
            <person name="Gumerov V.M."/>
            <person name="Slobodkina G.B."/>
            <person name="Beletsky A.V."/>
            <person name="Bonch-Osmolovskaya E.A."/>
            <person name="Ravin N.V."/>
            <person name="Skryabin K.G."/>
        </authorList>
    </citation>
    <scope>NUCLEOTIDE SEQUENCE [LARGE SCALE GENOMIC DNA]</scope>
    <source>
        <strain evidence="1 2">1860</strain>
    </source>
</reference>
<dbReference type="GeneID" id="70362850"/>
<organism evidence="1 2">
    <name type="scientific">Pyrobaculum ferrireducens</name>
    <dbReference type="NCBI Taxonomy" id="1104324"/>
    <lineage>
        <taxon>Archaea</taxon>
        <taxon>Thermoproteota</taxon>
        <taxon>Thermoprotei</taxon>
        <taxon>Thermoproteales</taxon>
        <taxon>Thermoproteaceae</taxon>
        <taxon>Pyrobaculum</taxon>
    </lineage>
</organism>
<dbReference type="KEGG" id="pyr:P186_1056"/>
<name>G7VBZ3_9CREN</name>
<sequence>MKFFLLLSVLAAILAVLLFSTSRGGGAVAKANATVSGEVDHCKLQLEVVCLGVFTEVSGVVWGPCEYNGDVVLSPSPPINWMPGWGYICHAAGKVGNETYVVFVRPASAQPPSRTDPFPENLVLKCYARYVKNKTIVMNPVLYPVDVLLVVNVNKSVGYLTFVYRAPTPFHNATVVFSNSGVYIALPEWAEVGVKREVLGPVLSRCSYVVNATIDVSKLRLGEPLYNATGSFLRISTR</sequence>
<dbReference type="eggNOG" id="arCOG09787">
    <property type="taxonomic scope" value="Archaea"/>
</dbReference>
<gene>
    <name evidence="1" type="ORF">P186_1056</name>
</gene>
<dbReference type="STRING" id="1104324.P186_1056"/>
<evidence type="ECO:0000313" key="2">
    <source>
        <dbReference type="Proteomes" id="UP000005867"/>
    </source>
</evidence>
<dbReference type="BioCyc" id="PSP1104324:GJSN-1032-MONOMER"/>
<dbReference type="EMBL" id="CP003098">
    <property type="protein sequence ID" value="AET32493.1"/>
    <property type="molecule type" value="Genomic_DNA"/>
</dbReference>
<dbReference type="RefSeq" id="WP_014288321.1">
    <property type="nucleotide sequence ID" value="NC_016645.1"/>
</dbReference>
<keyword evidence="2" id="KW-1185">Reference proteome</keyword>
<proteinExistence type="predicted"/>
<dbReference type="Proteomes" id="UP000005867">
    <property type="component" value="Chromosome"/>
</dbReference>
<protein>
    <submittedName>
        <fullName evidence="1">Uncharacterized protein</fullName>
    </submittedName>
</protein>
<dbReference type="AlphaFoldDB" id="G7VBZ3"/>
<evidence type="ECO:0000313" key="1">
    <source>
        <dbReference type="EMBL" id="AET32493.1"/>
    </source>
</evidence>
<dbReference type="eggNOG" id="arCOG09800">
    <property type="taxonomic scope" value="Archaea"/>
</dbReference>
<dbReference type="HOGENOM" id="CLU_1275376_0_0_2"/>